<evidence type="ECO:0000313" key="2">
    <source>
        <dbReference type="Proteomes" id="UP000238137"/>
    </source>
</evidence>
<dbReference type="RefSeq" id="WP_106692916.1">
    <property type="nucleotide sequence ID" value="NZ_PXNQ02000015.1"/>
</dbReference>
<dbReference type="Proteomes" id="UP000238137">
    <property type="component" value="Unassembled WGS sequence"/>
</dbReference>
<name>A0A3R7SBS0_9RHOB</name>
<organism evidence="1 2">
    <name type="scientific">Paracoccus methylarcula</name>
    <dbReference type="NCBI Taxonomy" id="72022"/>
    <lineage>
        <taxon>Bacteria</taxon>
        <taxon>Pseudomonadati</taxon>
        <taxon>Pseudomonadota</taxon>
        <taxon>Alphaproteobacteria</taxon>
        <taxon>Rhodobacterales</taxon>
        <taxon>Paracoccaceae</taxon>
        <taxon>Paracoccus</taxon>
    </lineage>
</organism>
<keyword evidence="2" id="KW-1185">Reference proteome</keyword>
<protein>
    <recommendedName>
        <fullName evidence="3">Phage tail tape measure protein</fullName>
    </recommendedName>
</protein>
<evidence type="ECO:0008006" key="3">
    <source>
        <dbReference type="Google" id="ProtNLM"/>
    </source>
</evidence>
<gene>
    <name evidence="1" type="ORF">A7A09_019265</name>
</gene>
<accession>A0A3R7SBS0</accession>
<dbReference type="EMBL" id="PXNQ02000015">
    <property type="protein sequence ID" value="RNF32954.1"/>
    <property type="molecule type" value="Genomic_DNA"/>
</dbReference>
<dbReference type="OrthoDB" id="7756983at2"/>
<sequence length="127" mass="13189">MFSSGVQGLIGNLFPAGSAGGGLIGGIFGGFRAKGGPVSSGRSYIVGEEGPELFTPSMNGAILNAPQVAAMRGRQGMGSMSYSPSINIAGDATEKTVALIENALARDQQQFFSRWMRANKEFGNRIA</sequence>
<dbReference type="AlphaFoldDB" id="A0A3R7SBS0"/>
<comment type="caution">
    <text evidence="1">The sequence shown here is derived from an EMBL/GenBank/DDBJ whole genome shotgun (WGS) entry which is preliminary data.</text>
</comment>
<reference evidence="1" key="1">
    <citation type="submission" date="2018-05" db="EMBL/GenBank/DDBJ databases">
        <title>Reclassification of Methylarcula marina and Methylarcula terricola as Paracoccus methylarcula sp.nov., comb.nov. and Paracoccus terricola comb.nov.</title>
        <authorList>
            <person name="Shmareva M.N."/>
            <person name="Doronina N.V."/>
            <person name="Vasilenko O.V."/>
            <person name="Tarlachkov S.V."/>
            <person name="Trotsenko Y.A."/>
        </authorList>
    </citation>
    <scope>NUCLEOTIDE SEQUENCE [LARGE SCALE GENOMIC DNA]</scope>
    <source>
        <strain evidence="1">VKM B-2159</strain>
    </source>
</reference>
<evidence type="ECO:0000313" key="1">
    <source>
        <dbReference type="EMBL" id="RNF32954.1"/>
    </source>
</evidence>
<proteinExistence type="predicted"/>